<sequence length="80" mass="9198">MNDDNGDFINSNKSTISRSHWKDTSSSSLKSLESVGSSRGDTKMMDEVNNPRYNRSHTLPHQIYSTLENQNLLIRLRNEK</sequence>
<name>A0A9N9HW30_9GLOM</name>
<dbReference type="Proteomes" id="UP000789570">
    <property type="component" value="Unassembled WGS sequence"/>
</dbReference>
<evidence type="ECO:0000313" key="3">
    <source>
        <dbReference type="Proteomes" id="UP000789570"/>
    </source>
</evidence>
<dbReference type="EMBL" id="CAJVPQ010008655">
    <property type="protein sequence ID" value="CAG8708670.1"/>
    <property type="molecule type" value="Genomic_DNA"/>
</dbReference>
<evidence type="ECO:0000313" key="2">
    <source>
        <dbReference type="EMBL" id="CAG8708670.1"/>
    </source>
</evidence>
<dbReference type="AlphaFoldDB" id="A0A9N9HW30"/>
<dbReference type="OrthoDB" id="2404361at2759"/>
<proteinExistence type="predicted"/>
<feature type="region of interest" description="Disordered" evidence="1">
    <location>
        <begin position="1"/>
        <end position="60"/>
    </location>
</feature>
<protein>
    <submittedName>
        <fullName evidence="2">840_t:CDS:1</fullName>
    </submittedName>
</protein>
<gene>
    <name evidence="2" type="ORF">FCALED_LOCUS13814</name>
</gene>
<feature type="compositionally biased region" description="Polar residues" evidence="1">
    <location>
        <begin position="51"/>
        <end position="60"/>
    </location>
</feature>
<organism evidence="2 3">
    <name type="scientific">Funneliformis caledonium</name>
    <dbReference type="NCBI Taxonomy" id="1117310"/>
    <lineage>
        <taxon>Eukaryota</taxon>
        <taxon>Fungi</taxon>
        <taxon>Fungi incertae sedis</taxon>
        <taxon>Mucoromycota</taxon>
        <taxon>Glomeromycotina</taxon>
        <taxon>Glomeromycetes</taxon>
        <taxon>Glomerales</taxon>
        <taxon>Glomeraceae</taxon>
        <taxon>Funneliformis</taxon>
    </lineage>
</organism>
<keyword evidence="3" id="KW-1185">Reference proteome</keyword>
<comment type="caution">
    <text evidence="2">The sequence shown here is derived from an EMBL/GenBank/DDBJ whole genome shotgun (WGS) entry which is preliminary data.</text>
</comment>
<evidence type="ECO:0000256" key="1">
    <source>
        <dbReference type="SAM" id="MobiDB-lite"/>
    </source>
</evidence>
<accession>A0A9N9HW30</accession>
<feature type="compositionally biased region" description="Polar residues" evidence="1">
    <location>
        <begin position="8"/>
        <end position="18"/>
    </location>
</feature>
<reference evidence="2" key="1">
    <citation type="submission" date="2021-06" db="EMBL/GenBank/DDBJ databases">
        <authorList>
            <person name="Kallberg Y."/>
            <person name="Tangrot J."/>
            <person name="Rosling A."/>
        </authorList>
    </citation>
    <scope>NUCLEOTIDE SEQUENCE</scope>
    <source>
        <strain evidence="2">UK204</strain>
    </source>
</reference>
<feature type="compositionally biased region" description="Low complexity" evidence="1">
    <location>
        <begin position="25"/>
        <end position="38"/>
    </location>
</feature>